<organism evidence="1 2">
    <name type="scientific">Teladorsagia circumcincta</name>
    <name type="common">Brown stomach worm</name>
    <name type="synonym">Ostertagia circumcincta</name>
    <dbReference type="NCBI Taxonomy" id="45464"/>
    <lineage>
        <taxon>Eukaryota</taxon>
        <taxon>Metazoa</taxon>
        <taxon>Ecdysozoa</taxon>
        <taxon>Nematoda</taxon>
        <taxon>Chromadorea</taxon>
        <taxon>Rhabditida</taxon>
        <taxon>Rhabditina</taxon>
        <taxon>Rhabditomorpha</taxon>
        <taxon>Strongyloidea</taxon>
        <taxon>Trichostrongylidae</taxon>
        <taxon>Teladorsagia</taxon>
    </lineage>
</organism>
<dbReference type="Proteomes" id="UP000230423">
    <property type="component" value="Unassembled WGS sequence"/>
</dbReference>
<dbReference type="EMBL" id="KZ345299">
    <property type="protein sequence ID" value="PIO74330.1"/>
    <property type="molecule type" value="Genomic_DNA"/>
</dbReference>
<sequence length="170" mass="18985">MINHSKKFRLFFCAWYRIAFGSREGDVKDVERRPPSYAYCISHSTPTMCISTDELPSYEEAVRRSSAQKPSCSLAPLPRSVHLPCCSTSKPPLPSTTTATTHCSSSRHGPRLMKSQTFRHHSRPMSSSQAVQTSAMISAGIAKSHRSSRPQRVVAIQIENSQNTADRYKI</sequence>
<name>A0A2G9UXV0_TELCI</name>
<proteinExistence type="predicted"/>
<dbReference type="AlphaFoldDB" id="A0A2G9UXV0"/>
<dbReference type="OrthoDB" id="5872955at2759"/>
<evidence type="ECO:0000313" key="1">
    <source>
        <dbReference type="EMBL" id="PIO74330.1"/>
    </source>
</evidence>
<evidence type="ECO:0000313" key="2">
    <source>
        <dbReference type="Proteomes" id="UP000230423"/>
    </source>
</evidence>
<keyword evidence="2" id="KW-1185">Reference proteome</keyword>
<reference evidence="1 2" key="1">
    <citation type="submission" date="2015-09" db="EMBL/GenBank/DDBJ databases">
        <title>Draft genome of the parasitic nematode Teladorsagia circumcincta isolate WARC Sus (inbred).</title>
        <authorList>
            <person name="Mitreva M."/>
        </authorList>
    </citation>
    <scope>NUCLEOTIDE SEQUENCE [LARGE SCALE GENOMIC DNA]</scope>
    <source>
        <strain evidence="1 2">S</strain>
    </source>
</reference>
<protein>
    <submittedName>
        <fullName evidence="1">Uncharacterized protein</fullName>
    </submittedName>
</protein>
<accession>A0A2G9UXV0</accession>
<gene>
    <name evidence="1" type="ORF">TELCIR_03673</name>
</gene>